<dbReference type="Proteomes" id="UP000800094">
    <property type="component" value="Unassembled WGS sequence"/>
</dbReference>
<dbReference type="Pfam" id="PF06985">
    <property type="entry name" value="HET"/>
    <property type="match status" value="1"/>
</dbReference>
<dbReference type="EMBL" id="ML987189">
    <property type="protein sequence ID" value="KAF2256269.1"/>
    <property type="molecule type" value="Genomic_DNA"/>
</dbReference>
<feature type="domain" description="Heterokaryon incompatibility" evidence="1">
    <location>
        <begin position="32"/>
        <end position="163"/>
    </location>
</feature>
<evidence type="ECO:0000259" key="1">
    <source>
        <dbReference type="Pfam" id="PF06985"/>
    </source>
</evidence>
<dbReference type="PANTHER" id="PTHR24148:SF79">
    <property type="entry name" value="HETEROKARYON INCOMPATIBILITY DOMAIN-CONTAINING PROTEIN"/>
    <property type="match status" value="1"/>
</dbReference>
<gene>
    <name evidence="2" type="ORF">BU26DRAFT_526728</name>
</gene>
<dbReference type="Pfam" id="PF26639">
    <property type="entry name" value="Het-6_barrel"/>
    <property type="match status" value="1"/>
</dbReference>
<accession>A0A6A6J0P6</accession>
<proteinExistence type="predicted"/>
<reference evidence="2" key="1">
    <citation type="journal article" date="2020" name="Stud. Mycol.">
        <title>101 Dothideomycetes genomes: a test case for predicting lifestyles and emergence of pathogens.</title>
        <authorList>
            <person name="Haridas S."/>
            <person name="Albert R."/>
            <person name="Binder M."/>
            <person name="Bloem J."/>
            <person name="Labutti K."/>
            <person name="Salamov A."/>
            <person name="Andreopoulos B."/>
            <person name="Baker S."/>
            <person name="Barry K."/>
            <person name="Bills G."/>
            <person name="Bluhm B."/>
            <person name="Cannon C."/>
            <person name="Castanera R."/>
            <person name="Culley D."/>
            <person name="Daum C."/>
            <person name="Ezra D."/>
            <person name="Gonzalez J."/>
            <person name="Henrissat B."/>
            <person name="Kuo A."/>
            <person name="Liang C."/>
            <person name="Lipzen A."/>
            <person name="Lutzoni F."/>
            <person name="Magnuson J."/>
            <person name="Mondo S."/>
            <person name="Nolan M."/>
            <person name="Ohm R."/>
            <person name="Pangilinan J."/>
            <person name="Park H.-J."/>
            <person name="Ramirez L."/>
            <person name="Alfaro M."/>
            <person name="Sun H."/>
            <person name="Tritt A."/>
            <person name="Yoshinaga Y."/>
            <person name="Zwiers L.-H."/>
            <person name="Turgeon B."/>
            <person name="Goodwin S."/>
            <person name="Spatafora J."/>
            <person name="Crous P."/>
            <person name="Grigoriev I."/>
        </authorList>
    </citation>
    <scope>NUCLEOTIDE SEQUENCE</scope>
    <source>
        <strain evidence="2">CBS 122368</strain>
    </source>
</reference>
<dbReference type="InterPro" id="IPR052895">
    <property type="entry name" value="HetReg/Transcr_Mod"/>
</dbReference>
<dbReference type="GeneID" id="54584051"/>
<name>A0A6A6J0P6_9PLEO</name>
<protein>
    <recommendedName>
        <fullName evidence="1">Heterokaryon incompatibility domain-containing protein</fullName>
    </recommendedName>
</protein>
<dbReference type="PANTHER" id="PTHR24148">
    <property type="entry name" value="ANKYRIN REPEAT DOMAIN-CONTAINING PROTEIN 39 HOMOLOG-RELATED"/>
    <property type="match status" value="1"/>
</dbReference>
<dbReference type="InterPro" id="IPR010730">
    <property type="entry name" value="HET"/>
</dbReference>
<evidence type="ECO:0000313" key="3">
    <source>
        <dbReference type="Proteomes" id="UP000800094"/>
    </source>
</evidence>
<sequence>MESASYSYEPLASESSFRLLRFNPSQPCPSGEKPDSTIICNGQPLHVTPNVVSILRALQGKSSVGVLWIDSICIDQTSVSEKNVQVPRMRSIYREAERVWVWLGEGSYEVNTTFDFLSESTREALILKAKICECRGLNDAVDINFIMDILHFPWFHRTWPIQELVLEREAVIVSGSKYLWWSSFVEALRILQEVHEHHQIAGLDGNSLSSPASFYYETDCYRLLENLLRPDSHRGSAVSTALRVVRQKLSSDSRDKVYGLYGIFQYLRISGLPQVDYRQTVQQIYTDITQAAIRDERSLTILYQVCLPSLIPSLPSWVPDWSNSAYILPIYSDRCFASDSREPQYSFNGTNLTVSGVLIDELCDLAISTSSCTPNFRRGYNARVNMKNIDERYAAVIELVRTLQAWVRSSTRLDTYPTGETPLEAFYRTVTQSAGFGDDKDWTPTAFAYTTFSKWISIVTANFPNNYVDLETLHRDVQTRAAYEPIKSDYIDLFGGSANVEEVYNPQVARLQHDIALNTYHRTFFTTRDGYMGIGPRWSELGDHFALIAGLRTPFIVRRTGPNYRLIGPAYIHGVMRGERWDDSRIEDITLV</sequence>
<dbReference type="AlphaFoldDB" id="A0A6A6J0P6"/>
<keyword evidence="3" id="KW-1185">Reference proteome</keyword>
<organism evidence="2 3">
    <name type="scientific">Trematosphaeria pertusa</name>
    <dbReference type="NCBI Taxonomy" id="390896"/>
    <lineage>
        <taxon>Eukaryota</taxon>
        <taxon>Fungi</taxon>
        <taxon>Dikarya</taxon>
        <taxon>Ascomycota</taxon>
        <taxon>Pezizomycotina</taxon>
        <taxon>Dothideomycetes</taxon>
        <taxon>Pleosporomycetidae</taxon>
        <taxon>Pleosporales</taxon>
        <taxon>Massarineae</taxon>
        <taxon>Trematosphaeriaceae</taxon>
        <taxon>Trematosphaeria</taxon>
    </lineage>
</organism>
<evidence type="ECO:0000313" key="2">
    <source>
        <dbReference type="EMBL" id="KAF2256269.1"/>
    </source>
</evidence>
<dbReference type="RefSeq" id="XP_033691273.1">
    <property type="nucleotide sequence ID" value="XM_033830721.1"/>
</dbReference>
<dbReference type="OrthoDB" id="194358at2759"/>